<dbReference type="EMBL" id="CAJPDT010000013">
    <property type="protein sequence ID" value="CAF9914352.1"/>
    <property type="molecule type" value="Genomic_DNA"/>
</dbReference>
<feature type="region of interest" description="Disordered" evidence="1">
    <location>
        <begin position="1"/>
        <end position="22"/>
    </location>
</feature>
<dbReference type="OrthoDB" id="5365444at2759"/>
<keyword evidence="3" id="KW-1185">Reference proteome</keyword>
<protein>
    <submittedName>
        <fullName evidence="2">Uncharacterized protein</fullName>
    </submittedName>
</protein>
<dbReference type="AlphaFoldDB" id="A0A8H3EXK7"/>
<comment type="caution">
    <text evidence="2">The sequence shown here is derived from an EMBL/GenBank/DDBJ whole genome shotgun (WGS) entry which is preliminary data.</text>
</comment>
<evidence type="ECO:0000256" key="1">
    <source>
        <dbReference type="SAM" id="MobiDB-lite"/>
    </source>
</evidence>
<evidence type="ECO:0000313" key="2">
    <source>
        <dbReference type="EMBL" id="CAF9914352.1"/>
    </source>
</evidence>
<reference evidence="2" key="1">
    <citation type="submission" date="2021-03" db="EMBL/GenBank/DDBJ databases">
        <authorList>
            <person name="Tagirdzhanova G."/>
        </authorList>
    </citation>
    <scope>NUCLEOTIDE SEQUENCE</scope>
</reference>
<gene>
    <name evidence="2" type="ORF">IMSHALPRED_001887</name>
</gene>
<sequence>MSSQGSISSDADSTTSFDTLTDTPTTSHEYAIHEIKFELLVRLLDFSLRRMISDYKPGRSGGVVLSTDSGSPKLAAISPALFSPGYAKAVSQRTGLLPTIARTVSRMYRRTNSSRLKHKLRRLQGLSFSSSLDYGSIEDTDPSSATLSSSVEARLWFLTRSRLIDPLACKALKSLSTTIETGPGSNGMVDESLHDADDVMLDEGDVSIFDEHSQAMELDKVDHLERFQEQSLDRSVDEGQEDHDLFWEHCQDEVAYDGMESQEDDTNPSLHIDSWLSSAGY</sequence>
<name>A0A8H3EXK7_9LECA</name>
<dbReference type="Proteomes" id="UP000664534">
    <property type="component" value="Unassembled WGS sequence"/>
</dbReference>
<organism evidence="2 3">
    <name type="scientific">Imshaugia aleurites</name>
    <dbReference type="NCBI Taxonomy" id="172621"/>
    <lineage>
        <taxon>Eukaryota</taxon>
        <taxon>Fungi</taxon>
        <taxon>Dikarya</taxon>
        <taxon>Ascomycota</taxon>
        <taxon>Pezizomycotina</taxon>
        <taxon>Lecanoromycetes</taxon>
        <taxon>OSLEUM clade</taxon>
        <taxon>Lecanoromycetidae</taxon>
        <taxon>Lecanorales</taxon>
        <taxon>Lecanorineae</taxon>
        <taxon>Parmeliaceae</taxon>
        <taxon>Imshaugia</taxon>
    </lineage>
</organism>
<evidence type="ECO:0000313" key="3">
    <source>
        <dbReference type="Proteomes" id="UP000664534"/>
    </source>
</evidence>
<proteinExistence type="predicted"/>
<accession>A0A8H3EXK7</accession>